<accession>A0AAN4UUJ9</accession>
<dbReference type="Proteomes" id="UP000634647">
    <property type="component" value="Unassembled WGS sequence"/>
</dbReference>
<dbReference type="EC" id="3.2.1.17" evidence="4"/>
<keyword evidence="4" id="KW-0378">Hydrolase</keyword>
<reference evidence="5" key="1">
    <citation type="journal article" date="2014" name="Int. J. Syst. Evol. Microbiol.">
        <title>Complete genome sequence of Corynebacterium casei LMG S-19264T (=DSM 44701T), isolated from a smear-ripened cheese.</title>
        <authorList>
            <consortium name="US DOE Joint Genome Institute (JGI-PGF)"/>
            <person name="Walter F."/>
            <person name="Albersmeier A."/>
            <person name="Kalinowski J."/>
            <person name="Ruckert C."/>
        </authorList>
    </citation>
    <scope>NUCLEOTIDE SEQUENCE</scope>
    <source>
        <strain evidence="5">CGMCC 1.10859</strain>
    </source>
</reference>
<evidence type="ECO:0000313" key="7">
    <source>
        <dbReference type="Proteomes" id="UP000199541"/>
    </source>
</evidence>
<dbReference type="PANTHER" id="PTHR38107">
    <property type="match status" value="1"/>
</dbReference>
<keyword evidence="1 4" id="KW-0929">Antimicrobial</keyword>
<keyword evidence="3" id="KW-1035">Host cytoplasm</keyword>
<evidence type="ECO:0000313" key="6">
    <source>
        <dbReference type="EMBL" id="SDX71468.1"/>
    </source>
</evidence>
<dbReference type="GO" id="GO:0016998">
    <property type="term" value="P:cell wall macromolecule catabolic process"/>
    <property type="evidence" value="ECO:0007669"/>
    <property type="project" value="InterPro"/>
</dbReference>
<dbReference type="GO" id="GO:0009253">
    <property type="term" value="P:peptidoglycan catabolic process"/>
    <property type="evidence" value="ECO:0007669"/>
    <property type="project" value="InterPro"/>
</dbReference>
<comment type="catalytic activity">
    <reaction evidence="4">
        <text>Hydrolysis of (1-&gt;4)-beta-linkages between N-acetylmuramic acid and N-acetyl-D-glucosamine residues in a peptidoglycan and between N-acetyl-D-glucosamine residues in chitodextrins.</text>
        <dbReference type="EC" id="3.2.1.17"/>
    </reaction>
</comment>
<dbReference type="CDD" id="cd00737">
    <property type="entry name" value="lyz_endolysin_autolysin"/>
    <property type="match status" value="1"/>
</dbReference>
<dbReference type="InterPro" id="IPR023347">
    <property type="entry name" value="Lysozyme_dom_sf"/>
</dbReference>
<evidence type="ECO:0000256" key="3">
    <source>
        <dbReference type="ARBA" id="ARBA00023200"/>
    </source>
</evidence>
<dbReference type="GO" id="GO:0031640">
    <property type="term" value="P:killing of cells of another organism"/>
    <property type="evidence" value="ECO:0007669"/>
    <property type="project" value="UniProtKB-KW"/>
</dbReference>
<dbReference type="EMBL" id="FNOB01000026">
    <property type="protein sequence ID" value="SDX71468.1"/>
    <property type="molecule type" value="Genomic_DNA"/>
</dbReference>
<dbReference type="InterPro" id="IPR051018">
    <property type="entry name" value="Bacteriophage_GH24"/>
</dbReference>
<evidence type="ECO:0000256" key="4">
    <source>
        <dbReference type="RuleBase" id="RU003788"/>
    </source>
</evidence>
<dbReference type="InterPro" id="IPR023346">
    <property type="entry name" value="Lysozyme-like_dom_sf"/>
</dbReference>
<dbReference type="SUPFAM" id="SSF53955">
    <property type="entry name" value="Lysozyme-like"/>
    <property type="match status" value="1"/>
</dbReference>
<dbReference type="InterPro" id="IPR002196">
    <property type="entry name" value="Glyco_hydro_24"/>
</dbReference>
<comment type="caution">
    <text evidence="5">The sequence shown here is derived from an EMBL/GenBank/DDBJ whole genome shotgun (WGS) entry which is preliminary data.</text>
</comment>
<dbReference type="InterPro" id="IPR033907">
    <property type="entry name" value="Endolysin_autolysin"/>
</dbReference>
<evidence type="ECO:0000313" key="5">
    <source>
        <dbReference type="EMBL" id="GHE05467.1"/>
    </source>
</evidence>
<evidence type="ECO:0000256" key="1">
    <source>
        <dbReference type="ARBA" id="ARBA00022529"/>
    </source>
</evidence>
<gene>
    <name evidence="5" type="ORF">GCM10008024_36400</name>
    <name evidence="6" type="ORF">SAMN05444006_1265</name>
</gene>
<proteinExistence type="inferred from homology"/>
<keyword evidence="7" id="KW-1185">Reference proteome</keyword>
<dbReference type="Gene3D" id="1.10.530.40">
    <property type="match status" value="1"/>
</dbReference>
<dbReference type="PANTHER" id="PTHR38107:SF3">
    <property type="entry name" value="LYSOZYME RRRD-RELATED"/>
    <property type="match status" value="1"/>
</dbReference>
<dbReference type="EMBL" id="BNAB01000024">
    <property type="protein sequence ID" value="GHE05467.1"/>
    <property type="molecule type" value="Genomic_DNA"/>
</dbReference>
<dbReference type="AlphaFoldDB" id="A0AAN4UUJ9"/>
<dbReference type="GO" id="GO:0003796">
    <property type="term" value="F:lysozyme activity"/>
    <property type="evidence" value="ECO:0007669"/>
    <property type="project" value="UniProtKB-EC"/>
</dbReference>
<dbReference type="Pfam" id="PF00959">
    <property type="entry name" value="Phage_lysozyme"/>
    <property type="match status" value="1"/>
</dbReference>
<protein>
    <recommendedName>
        <fullName evidence="4">Lysozyme</fullName>
        <ecNumber evidence="4">3.2.1.17</ecNumber>
    </recommendedName>
</protein>
<reference evidence="6 7" key="2">
    <citation type="submission" date="2016-10" db="EMBL/GenBank/DDBJ databases">
        <authorList>
            <person name="Varghese N."/>
            <person name="Submissions S."/>
        </authorList>
    </citation>
    <scope>NUCLEOTIDE SEQUENCE [LARGE SCALE GENOMIC DNA]</scope>
    <source>
        <strain evidence="6 7">DSM 24802</strain>
    </source>
</reference>
<dbReference type="GO" id="GO:0042742">
    <property type="term" value="P:defense response to bacterium"/>
    <property type="evidence" value="ECO:0007669"/>
    <property type="project" value="UniProtKB-KW"/>
</dbReference>
<keyword evidence="4" id="KW-0326">Glycosidase</keyword>
<sequence length="186" mass="20488">MMRMSDAGLLATAHFEGLVLAPYRDSGGVLTWGIGHTAAAGGIDPVKVDLAMPSDEGRALRRILAQFRADLAICETRVNRAVTVALEQHAFDALVDFDFNTGGIYRAMLTRAINARADNPSRHFLGWLKPPEIRDRREAEIAMFDHADYGTAPIPVYRTDGKGGLGPVLRRMERDALMAQLRVRSE</sequence>
<keyword evidence="2 4" id="KW-0081">Bacteriolytic enzyme</keyword>
<name>A0AAN4UUJ9_9RHOB</name>
<dbReference type="Proteomes" id="UP000199541">
    <property type="component" value="Unassembled WGS sequence"/>
</dbReference>
<evidence type="ECO:0000313" key="8">
    <source>
        <dbReference type="Proteomes" id="UP000634647"/>
    </source>
</evidence>
<comment type="similarity">
    <text evidence="4">Belongs to the glycosyl hydrolase 24 family.</text>
</comment>
<organism evidence="5 8">
    <name type="scientific">Allgaiera indica</name>
    <dbReference type="NCBI Taxonomy" id="765699"/>
    <lineage>
        <taxon>Bacteria</taxon>
        <taxon>Pseudomonadati</taxon>
        <taxon>Pseudomonadota</taxon>
        <taxon>Alphaproteobacteria</taxon>
        <taxon>Rhodobacterales</taxon>
        <taxon>Paracoccaceae</taxon>
        <taxon>Allgaiera</taxon>
    </lineage>
</organism>
<evidence type="ECO:0000256" key="2">
    <source>
        <dbReference type="ARBA" id="ARBA00022638"/>
    </source>
</evidence>
<reference evidence="5" key="3">
    <citation type="submission" date="2023-06" db="EMBL/GenBank/DDBJ databases">
        <authorList>
            <person name="Sun Q."/>
            <person name="Zhou Y."/>
        </authorList>
    </citation>
    <scope>NUCLEOTIDE SEQUENCE</scope>
    <source>
        <strain evidence="5">CGMCC 1.10859</strain>
    </source>
</reference>
<dbReference type="RefSeq" id="WP_143037575.1">
    <property type="nucleotide sequence ID" value="NZ_BNAB01000024.1"/>
</dbReference>